<accession>A0A2H3CWP4</accession>
<protein>
    <submittedName>
        <fullName evidence="3">Uncharacterized protein</fullName>
    </submittedName>
</protein>
<dbReference type="AlphaFoldDB" id="A0A2H3CWP4"/>
<sequence>MSKMEAERDYEFDYVMSHCSTAASYPYAGSDSITTASSTDPSIASTMLTGSKSTGCILIPTSTRKKTLLVFFVFTPLFLSSLTNHPLLAEASTQLQRTKYLCKAGPIVLTAYVGVMVPDLGIKQRGSHPTSALSSPSAPTLTSRKKNAPSSVSVASNAKHSRAVDDTQKFEREDDQQTLAINPECNNGLNLQCDAIFHNKDDPKWCKHYELLKICLKQPLGKKKNATHIGRRGY</sequence>
<evidence type="ECO:0000313" key="4">
    <source>
        <dbReference type="Proteomes" id="UP000217790"/>
    </source>
</evidence>
<dbReference type="EMBL" id="KZ293705">
    <property type="protein sequence ID" value="PBK83612.1"/>
    <property type="molecule type" value="Genomic_DNA"/>
</dbReference>
<keyword evidence="2" id="KW-0472">Membrane</keyword>
<name>A0A2H3CWP4_ARMGA</name>
<feature type="region of interest" description="Disordered" evidence="1">
    <location>
        <begin position="125"/>
        <end position="171"/>
    </location>
</feature>
<feature type="compositionally biased region" description="Low complexity" evidence="1">
    <location>
        <begin position="129"/>
        <end position="158"/>
    </location>
</feature>
<dbReference type="Proteomes" id="UP000217790">
    <property type="component" value="Unassembled WGS sequence"/>
</dbReference>
<organism evidence="3 4">
    <name type="scientific">Armillaria gallica</name>
    <name type="common">Bulbous honey fungus</name>
    <name type="synonym">Armillaria bulbosa</name>
    <dbReference type="NCBI Taxonomy" id="47427"/>
    <lineage>
        <taxon>Eukaryota</taxon>
        <taxon>Fungi</taxon>
        <taxon>Dikarya</taxon>
        <taxon>Basidiomycota</taxon>
        <taxon>Agaricomycotina</taxon>
        <taxon>Agaricomycetes</taxon>
        <taxon>Agaricomycetidae</taxon>
        <taxon>Agaricales</taxon>
        <taxon>Marasmiineae</taxon>
        <taxon>Physalacriaceae</taxon>
        <taxon>Armillaria</taxon>
    </lineage>
</organism>
<keyword evidence="2" id="KW-0812">Transmembrane</keyword>
<gene>
    <name evidence="3" type="ORF">ARMGADRAFT_1037779</name>
</gene>
<reference evidence="4" key="1">
    <citation type="journal article" date="2017" name="Nat. Ecol. Evol.">
        <title>Genome expansion and lineage-specific genetic innovations in the forest pathogenic fungi Armillaria.</title>
        <authorList>
            <person name="Sipos G."/>
            <person name="Prasanna A.N."/>
            <person name="Walter M.C."/>
            <person name="O'Connor E."/>
            <person name="Balint B."/>
            <person name="Krizsan K."/>
            <person name="Kiss B."/>
            <person name="Hess J."/>
            <person name="Varga T."/>
            <person name="Slot J."/>
            <person name="Riley R."/>
            <person name="Boka B."/>
            <person name="Rigling D."/>
            <person name="Barry K."/>
            <person name="Lee J."/>
            <person name="Mihaltcheva S."/>
            <person name="LaButti K."/>
            <person name="Lipzen A."/>
            <person name="Waldron R."/>
            <person name="Moloney N.M."/>
            <person name="Sperisen C."/>
            <person name="Kredics L."/>
            <person name="Vagvoelgyi C."/>
            <person name="Patrignani A."/>
            <person name="Fitzpatrick D."/>
            <person name="Nagy I."/>
            <person name="Doyle S."/>
            <person name="Anderson J.B."/>
            <person name="Grigoriev I.V."/>
            <person name="Gueldener U."/>
            <person name="Muensterkoetter M."/>
            <person name="Nagy L.G."/>
        </authorList>
    </citation>
    <scope>NUCLEOTIDE SEQUENCE [LARGE SCALE GENOMIC DNA]</scope>
    <source>
        <strain evidence="4">Ar21-2</strain>
    </source>
</reference>
<evidence type="ECO:0000256" key="1">
    <source>
        <dbReference type="SAM" id="MobiDB-lite"/>
    </source>
</evidence>
<dbReference type="InParanoid" id="A0A2H3CWP4"/>
<evidence type="ECO:0000256" key="2">
    <source>
        <dbReference type="SAM" id="Phobius"/>
    </source>
</evidence>
<proteinExistence type="predicted"/>
<feature type="compositionally biased region" description="Basic and acidic residues" evidence="1">
    <location>
        <begin position="162"/>
        <end position="171"/>
    </location>
</feature>
<keyword evidence="4" id="KW-1185">Reference proteome</keyword>
<keyword evidence="2" id="KW-1133">Transmembrane helix</keyword>
<feature type="transmembrane region" description="Helical" evidence="2">
    <location>
        <begin position="68"/>
        <end position="88"/>
    </location>
</feature>
<evidence type="ECO:0000313" key="3">
    <source>
        <dbReference type="EMBL" id="PBK83612.1"/>
    </source>
</evidence>